<accession>A0A2J8HYZ8</accession>
<evidence type="ECO:0000313" key="4">
    <source>
        <dbReference type="Proteomes" id="UP000236547"/>
    </source>
</evidence>
<dbReference type="Proteomes" id="UP000236547">
    <property type="component" value="Unassembled WGS sequence"/>
</dbReference>
<organism evidence="2 3">
    <name type="scientific">Vibrio diazotrophicus</name>
    <dbReference type="NCBI Taxonomy" id="685"/>
    <lineage>
        <taxon>Bacteria</taxon>
        <taxon>Pseudomonadati</taxon>
        <taxon>Pseudomonadota</taxon>
        <taxon>Gammaproteobacteria</taxon>
        <taxon>Vibrionales</taxon>
        <taxon>Vibrionaceae</taxon>
        <taxon>Vibrio</taxon>
    </lineage>
</organism>
<evidence type="ECO:0000313" key="2">
    <source>
        <dbReference type="EMBL" id="PNI05609.1"/>
    </source>
</evidence>
<dbReference type="RefSeq" id="WP_102965674.1">
    <property type="nucleotide sequence ID" value="NZ_POSK01000003.1"/>
</dbReference>
<reference evidence="3 4" key="1">
    <citation type="submission" date="2018-01" db="EMBL/GenBank/DDBJ databases">
        <title>Draft genome sequences of six Vibrio diazotrophicus strains isolated from deep-sea sediments of the Baltic Sea.</title>
        <authorList>
            <person name="Castillo D."/>
            <person name="Vandieken V."/>
            <person name="Chiang O."/>
            <person name="Middelboe M."/>
        </authorList>
    </citation>
    <scope>NUCLEOTIDE SEQUENCE [LARGE SCALE GENOMIC DNA]</scope>
    <source>
        <strain evidence="2 3">60.27F</strain>
        <strain evidence="1 4">65.10M</strain>
    </source>
</reference>
<protein>
    <submittedName>
        <fullName evidence="2">Uncharacterized protein</fullName>
    </submittedName>
</protein>
<gene>
    <name evidence="2" type="ORF">C1N32_05780</name>
    <name evidence="1" type="ORF">C1O25_00115</name>
</gene>
<evidence type="ECO:0000313" key="1">
    <source>
        <dbReference type="EMBL" id="PNI03500.1"/>
    </source>
</evidence>
<comment type="caution">
    <text evidence="2">The sequence shown here is derived from an EMBL/GenBank/DDBJ whole genome shotgun (WGS) entry which is preliminary data.</text>
</comment>
<name>A0A2J8HYZ8_VIBDI</name>
<evidence type="ECO:0000313" key="3">
    <source>
        <dbReference type="Proteomes" id="UP000236449"/>
    </source>
</evidence>
<sequence length="230" mass="26556">MENDIRKLIEERLISSNVELSGLFDGKGFDHEQLRRLFPMLSIKLLRRTDKFTSTMLAEADASACQRICASKAYQEFISAASNRELCEQIDLPLKRCEISLEQCYKVVKDILPSEIELHEQIDPRGKLFLKSITISYVLNSVLYLLLENDPYITVTWGPYIGVDDSEIKHEWFGKSLFLNHAQADGFDVVNGLEYGTFECYTNQVNQKLINQLRSSRSTSVFQKLKRRLF</sequence>
<dbReference type="EMBL" id="POSK01000003">
    <property type="protein sequence ID" value="PNI05609.1"/>
    <property type="molecule type" value="Genomic_DNA"/>
</dbReference>
<proteinExistence type="predicted"/>
<dbReference type="AlphaFoldDB" id="A0A2J8HYZ8"/>
<dbReference type="Proteomes" id="UP000236449">
    <property type="component" value="Unassembled WGS sequence"/>
</dbReference>
<keyword evidence="4" id="KW-1185">Reference proteome</keyword>
<dbReference type="EMBL" id="POSM01000001">
    <property type="protein sequence ID" value="PNI03500.1"/>
    <property type="molecule type" value="Genomic_DNA"/>
</dbReference>